<comment type="similarity">
    <text evidence="1">Belongs to the flavin monoamine oxidase family.</text>
</comment>
<dbReference type="InterPro" id="IPR036188">
    <property type="entry name" value="FAD/NAD-bd_sf"/>
</dbReference>
<dbReference type="Pfam" id="PF01593">
    <property type="entry name" value="Amino_oxidase"/>
    <property type="match status" value="1"/>
</dbReference>
<organism evidence="4 5">
    <name type="scientific">Prauserella endophytica</name>
    <dbReference type="NCBI Taxonomy" id="1592324"/>
    <lineage>
        <taxon>Bacteria</taxon>
        <taxon>Bacillati</taxon>
        <taxon>Actinomycetota</taxon>
        <taxon>Actinomycetes</taxon>
        <taxon>Pseudonocardiales</taxon>
        <taxon>Pseudonocardiaceae</taxon>
        <taxon>Prauserella</taxon>
        <taxon>Prauserella coralliicola group</taxon>
    </lineage>
</organism>
<dbReference type="InterPro" id="IPR002937">
    <property type="entry name" value="Amino_oxidase"/>
</dbReference>
<feature type="region of interest" description="Disordered" evidence="2">
    <location>
        <begin position="494"/>
        <end position="532"/>
    </location>
</feature>
<name>A0ABY2S423_9PSEU</name>
<dbReference type="PANTHER" id="PTHR43563:SF1">
    <property type="entry name" value="AMINE OXIDASE [FLAVIN-CONTAINING] B"/>
    <property type="match status" value="1"/>
</dbReference>
<dbReference type="SUPFAM" id="SSF51905">
    <property type="entry name" value="FAD/NAD(P)-binding domain"/>
    <property type="match status" value="1"/>
</dbReference>
<dbReference type="InterPro" id="IPR050703">
    <property type="entry name" value="Flavin_MAO"/>
</dbReference>
<comment type="caution">
    <text evidence="4">The sequence shown here is derived from an EMBL/GenBank/DDBJ whole genome shotgun (WGS) entry which is preliminary data.</text>
</comment>
<dbReference type="PANTHER" id="PTHR43563">
    <property type="entry name" value="AMINE OXIDASE"/>
    <property type="match status" value="1"/>
</dbReference>
<protein>
    <submittedName>
        <fullName evidence="4">FAD-dependent oxidoreductase</fullName>
    </submittedName>
</protein>
<feature type="domain" description="Amine oxidase" evidence="3">
    <location>
        <begin position="121"/>
        <end position="465"/>
    </location>
</feature>
<evidence type="ECO:0000259" key="3">
    <source>
        <dbReference type="Pfam" id="PF01593"/>
    </source>
</evidence>
<evidence type="ECO:0000256" key="1">
    <source>
        <dbReference type="ARBA" id="ARBA00005995"/>
    </source>
</evidence>
<feature type="compositionally biased region" description="Polar residues" evidence="2">
    <location>
        <begin position="25"/>
        <end position="35"/>
    </location>
</feature>
<proteinExistence type="inferred from homology"/>
<sequence length="563" mass="61604">MPGAAVISCRRVPFRVCRRFSSLQNRSPHANQDDATTIRHTRQTPQRPTVHGAHGPGSLLTLAMAGRMMVTRSSHATATIRLDSRSLHWTVRVAIGSLTALITKGEVMSKRYDVIVIGAGFAGATAARECATRGFRTLVLEGRDRIGGRTWTSRFSNGQPVDIGGTYVHWRQPHIWAELTRYGLTGDVIPSAEPPEQVLAPAGGQLTWVDAATHHKRESALMNRILAGARDYFPFLPDPLAARDKLEKLDKLTIRDWLDQFDLSPDDNELATGLLTYETLRTPDESGILTWFWWWAQSGAEYESAYEMLLGYRLRNGIGSLLERMIADGGAEVRLGRTVRSVVSEGDRVQVSTTDGETYEGSAVVVATPTGSWPDIDFSPTLAPERLAAVREGIQGPRAAKVLARIKGEPRSIEVASGDSYRINAMWTERRDAPDEQTVVAVAGRLMKDPGDPEEIADAIKELLPHVEVLEVATGLYSQDDPHSRPCSWAISTVRSRPGSKQPGTFSSLSHDPKPADIGNSLDPRGSDDIETSTSRLGVIPLAPHIDQGTATVSSRACQSWRP</sequence>
<dbReference type="EMBL" id="SWMS01000008">
    <property type="protein sequence ID" value="TKG70545.1"/>
    <property type="molecule type" value="Genomic_DNA"/>
</dbReference>
<evidence type="ECO:0000256" key="2">
    <source>
        <dbReference type="SAM" id="MobiDB-lite"/>
    </source>
</evidence>
<evidence type="ECO:0000313" key="4">
    <source>
        <dbReference type="EMBL" id="TKG70545.1"/>
    </source>
</evidence>
<reference evidence="4 5" key="1">
    <citation type="journal article" date="2015" name="Antonie Van Leeuwenhoek">
        <title>Prauserella endophytica sp. nov., an endophytic actinobacterium isolated from Tamarix taklamakanensis.</title>
        <authorList>
            <person name="Liu J.M."/>
            <person name="Habden X."/>
            <person name="Guo L."/>
            <person name="Tuo L."/>
            <person name="Jiang Z.K."/>
            <person name="Liu S.W."/>
            <person name="Liu X.F."/>
            <person name="Chen L."/>
            <person name="Li R.F."/>
            <person name="Zhang Y.Q."/>
            <person name="Sun C.H."/>
        </authorList>
    </citation>
    <scope>NUCLEOTIDE SEQUENCE [LARGE SCALE GENOMIC DNA]</scope>
    <source>
        <strain evidence="4 5">CGMCC 4.7182</strain>
    </source>
</reference>
<feature type="region of interest" description="Disordered" evidence="2">
    <location>
        <begin position="25"/>
        <end position="56"/>
    </location>
</feature>
<evidence type="ECO:0000313" key="5">
    <source>
        <dbReference type="Proteomes" id="UP000309992"/>
    </source>
</evidence>
<dbReference type="Gene3D" id="3.50.50.60">
    <property type="entry name" value="FAD/NAD(P)-binding domain"/>
    <property type="match status" value="1"/>
</dbReference>
<accession>A0ABY2S423</accession>
<dbReference type="Proteomes" id="UP000309992">
    <property type="component" value="Unassembled WGS sequence"/>
</dbReference>
<gene>
    <name evidence="4" type="ORF">FCN18_16815</name>
</gene>
<keyword evidence="5" id="KW-1185">Reference proteome</keyword>